<evidence type="ECO:0000313" key="8">
    <source>
        <dbReference type="Proteomes" id="UP001632038"/>
    </source>
</evidence>
<keyword evidence="5 6" id="KW-0472">Membrane</keyword>
<evidence type="ECO:0000256" key="6">
    <source>
        <dbReference type="SAM" id="Phobius"/>
    </source>
</evidence>
<dbReference type="PANTHER" id="PTHR10743:SF17">
    <property type="entry name" value="PROTEIN RER1A"/>
    <property type="match status" value="1"/>
</dbReference>
<dbReference type="GO" id="GO:0005737">
    <property type="term" value="C:cytoplasm"/>
    <property type="evidence" value="ECO:0007669"/>
    <property type="project" value="UniProtKB-ARBA"/>
</dbReference>
<feature type="transmembrane region" description="Helical" evidence="6">
    <location>
        <begin position="45"/>
        <end position="66"/>
    </location>
</feature>
<organism evidence="7 8">
    <name type="scientific">Castilleja foliolosa</name>
    <dbReference type="NCBI Taxonomy" id="1961234"/>
    <lineage>
        <taxon>Eukaryota</taxon>
        <taxon>Viridiplantae</taxon>
        <taxon>Streptophyta</taxon>
        <taxon>Embryophyta</taxon>
        <taxon>Tracheophyta</taxon>
        <taxon>Spermatophyta</taxon>
        <taxon>Magnoliopsida</taxon>
        <taxon>eudicotyledons</taxon>
        <taxon>Gunneridae</taxon>
        <taxon>Pentapetalae</taxon>
        <taxon>asterids</taxon>
        <taxon>lamiids</taxon>
        <taxon>Lamiales</taxon>
        <taxon>Orobanchaceae</taxon>
        <taxon>Pedicularideae</taxon>
        <taxon>Castillejinae</taxon>
        <taxon>Castilleja</taxon>
    </lineage>
</organism>
<dbReference type="AlphaFoldDB" id="A0ABD3D1G7"/>
<evidence type="ECO:0000313" key="7">
    <source>
        <dbReference type="EMBL" id="KAL3636113.1"/>
    </source>
</evidence>
<evidence type="ECO:0000256" key="5">
    <source>
        <dbReference type="ARBA" id="ARBA00023136"/>
    </source>
</evidence>
<reference evidence="8" key="1">
    <citation type="journal article" date="2024" name="IScience">
        <title>Strigolactones Initiate the Formation of Haustorium-like Structures in Castilleja.</title>
        <authorList>
            <person name="Buerger M."/>
            <person name="Peterson D."/>
            <person name="Chory J."/>
        </authorList>
    </citation>
    <scope>NUCLEOTIDE SEQUENCE [LARGE SCALE GENOMIC DNA]</scope>
</reference>
<evidence type="ECO:0000256" key="2">
    <source>
        <dbReference type="ARBA" id="ARBA00006070"/>
    </source>
</evidence>
<dbReference type="Proteomes" id="UP001632038">
    <property type="component" value="Unassembled WGS sequence"/>
</dbReference>
<keyword evidence="8" id="KW-1185">Reference proteome</keyword>
<evidence type="ECO:0000256" key="4">
    <source>
        <dbReference type="ARBA" id="ARBA00022989"/>
    </source>
</evidence>
<name>A0ABD3D1G7_9LAMI</name>
<dbReference type="PANTHER" id="PTHR10743">
    <property type="entry name" value="PROTEIN RER1"/>
    <property type="match status" value="1"/>
</dbReference>
<comment type="similarity">
    <text evidence="2">Belongs to the RER1 family.</text>
</comment>
<dbReference type="Pfam" id="PF03248">
    <property type="entry name" value="Rer1"/>
    <property type="match status" value="1"/>
</dbReference>
<feature type="transmembrane region" description="Helical" evidence="6">
    <location>
        <begin position="21"/>
        <end position="39"/>
    </location>
</feature>
<evidence type="ECO:0008006" key="9">
    <source>
        <dbReference type="Google" id="ProtNLM"/>
    </source>
</evidence>
<keyword evidence="4 6" id="KW-1133">Transmembrane helix</keyword>
<keyword evidence="3 6" id="KW-0812">Transmembrane</keyword>
<gene>
    <name evidence="7" type="ORF">CASFOL_020660</name>
</gene>
<evidence type="ECO:0000256" key="1">
    <source>
        <dbReference type="ARBA" id="ARBA00004141"/>
    </source>
</evidence>
<evidence type="ECO:0000256" key="3">
    <source>
        <dbReference type="ARBA" id="ARBA00022692"/>
    </source>
</evidence>
<sequence length="126" mass="14686">MMGRVYAISNRLQYYKDKLKGQFRHRWISTFVLACFYAIRVYLHGYLLVTFCLAVSVTSLTSLLLYHVIHPGHPDDLQVSSNAPPILPIKESDELRPFEPLLNEFTFWYVYCQHAFLCSIADDLHS</sequence>
<accession>A0ABD3D1G7</accession>
<protein>
    <recommendedName>
        <fullName evidence="9">PRA1 family protein</fullName>
    </recommendedName>
</protein>
<proteinExistence type="inferred from homology"/>
<dbReference type="EMBL" id="JAVIJP010000027">
    <property type="protein sequence ID" value="KAL3636113.1"/>
    <property type="molecule type" value="Genomic_DNA"/>
</dbReference>
<dbReference type="GO" id="GO:0016020">
    <property type="term" value="C:membrane"/>
    <property type="evidence" value="ECO:0007669"/>
    <property type="project" value="UniProtKB-SubCell"/>
</dbReference>
<comment type="subcellular location">
    <subcellularLocation>
        <location evidence="1">Membrane</location>
        <topology evidence="1">Multi-pass membrane protein</topology>
    </subcellularLocation>
</comment>
<dbReference type="InterPro" id="IPR004932">
    <property type="entry name" value="Rer1"/>
</dbReference>
<comment type="caution">
    <text evidence="7">The sequence shown here is derived from an EMBL/GenBank/DDBJ whole genome shotgun (WGS) entry which is preliminary data.</text>
</comment>